<comment type="similarity">
    <text evidence="1">Belongs to the peptidase S33 family. ABHD4/ABHD5 subfamily.</text>
</comment>
<accession>A0A2K3MJT9</accession>
<dbReference type="PANTHER" id="PTHR42886">
    <property type="entry name" value="RE40534P-RELATED"/>
    <property type="match status" value="1"/>
</dbReference>
<dbReference type="Proteomes" id="UP000236291">
    <property type="component" value="Unassembled WGS sequence"/>
</dbReference>
<dbReference type="PANTHER" id="PTHR42886:SF29">
    <property type="entry name" value="PUMMELIG, ISOFORM A"/>
    <property type="match status" value="1"/>
</dbReference>
<organism evidence="2 3">
    <name type="scientific">Trifolium pratense</name>
    <name type="common">Red clover</name>
    <dbReference type="NCBI Taxonomy" id="57577"/>
    <lineage>
        <taxon>Eukaryota</taxon>
        <taxon>Viridiplantae</taxon>
        <taxon>Streptophyta</taxon>
        <taxon>Embryophyta</taxon>
        <taxon>Tracheophyta</taxon>
        <taxon>Spermatophyta</taxon>
        <taxon>Magnoliopsida</taxon>
        <taxon>eudicotyledons</taxon>
        <taxon>Gunneridae</taxon>
        <taxon>Pentapetalae</taxon>
        <taxon>rosids</taxon>
        <taxon>fabids</taxon>
        <taxon>Fabales</taxon>
        <taxon>Fabaceae</taxon>
        <taxon>Papilionoideae</taxon>
        <taxon>50 kb inversion clade</taxon>
        <taxon>NPAAA clade</taxon>
        <taxon>Hologalegina</taxon>
        <taxon>IRL clade</taxon>
        <taxon>Trifolieae</taxon>
        <taxon>Trifolium</taxon>
    </lineage>
</organism>
<dbReference type="InterPro" id="IPR029058">
    <property type="entry name" value="AB_hydrolase_fold"/>
</dbReference>
<protein>
    <submittedName>
        <fullName evidence="2">Abhydrolase domain-containing protein 4-like</fullName>
    </submittedName>
</protein>
<evidence type="ECO:0000256" key="1">
    <source>
        <dbReference type="ARBA" id="ARBA00038097"/>
    </source>
</evidence>
<dbReference type="EMBL" id="ASHM01064797">
    <property type="protein sequence ID" value="PNX91034.1"/>
    <property type="molecule type" value="Genomic_DNA"/>
</dbReference>
<gene>
    <name evidence="2" type="ORF">L195_g047163</name>
</gene>
<proteinExistence type="inferred from homology"/>
<dbReference type="GO" id="GO:0055088">
    <property type="term" value="P:lipid homeostasis"/>
    <property type="evidence" value="ECO:0007669"/>
    <property type="project" value="TreeGrafter"/>
</dbReference>
<keyword evidence="2" id="KW-0378">Hydrolase</keyword>
<comment type="caution">
    <text evidence="2">The sequence shown here is derived from an EMBL/GenBank/DDBJ whole genome shotgun (WGS) entry which is preliminary data.</text>
</comment>
<sequence length="122" mass="13885">MAAENTGKNSLESRGFWPFLRRWIPTSTDHIINAEKRLLSLVKTPYVQEQVNIGSGPPDSRVRWFRSSSNEPRFINTVTFDSKDDSPTLVMVHGYAASQGFFYRNFDALASRFRVVAIDQLG</sequence>
<dbReference type="GO" id="GO:0004623">
    <property type="term" value="F:phospholipase A2 activity"/>
    <property type="evidence" value="ECO:0007669"/>
    <property type="project" value="TreeGrafter"/>
</dbReference>
<dbReference type="GO" id="GO:0006654">
    <property type="term" value="P:phosphatidic acid biosynthetic process"/>
    <property type="evidence" value="ECO:0007669"/>
    <property type="project" value="TreeGrafter"/>
</dbReference>
<dbReference type="AlphaFoldDB" id="A0A2K3MJT9"/>
<dbReference type="Gene3D" id="3.40.50.1820">
    <property type="entry name" value="alpha/beta hydrolase"/>
    <property type="match status" value="1"/>
</dbReference>
<evidence type="ECO:0000313" key="2">
    <source>
        <dbReference type="EMBL" id="PNX91034.1"/>
    </source>
</evidence>
<dbReference type="GO" id="GO:0042171">
    <property type="term" value="F:lysophosphatidic acid acyltransferase activity"/>
    <property type="evidence" value="ECO:0007669"/>
    <property type="project" value="TreeGrafter"/>
</dbReference>
<reference evidence="2 3" key="1">
    <citation type="journal article" date="2014" name="Am. J. Bot.">
        <title>Genome assembly and annotation for red clover (Trifolium pratense; Fabaceae).</title>
        <authorList>
            <person name="Istvanek J."/>
            <person name="Jaros M."/>
            <person name="Krenek A."/>
            <person name="Repkova J."/>
        </authorList>
    </citation>
    <scope>NUCLEOTIDE SEQUENCE [LARGE SCALE GENOMIC DNA]</scope>
    <source>
        <strain evidence="3">cv. Tatra</strain>
        <tissue evidence="2">Young leaves</tissue>
    </source>
</reference>
<dbReference type="STRING" id="57577.A0A2K3MJT9"/>
<dbReference type="SUPFAM" id="SSF53474">
    <property type="entry name" value="alpha/beta-Hydrolases"/>
    <property type="match status" value="1"/>
</dbReference>
<reference evidence="2 3" key="2">
    <citation type="journal article" date="2017" name="Front. Plant Sci.">
        <title>Gene Classification and Mining of Molecular Markers Useful in Red Clover (Trifolium pratense) Breeding.</title>
        <authorList>
            <person name="Istvanek J."/>
            <person name="Dluhosova J."/>
            <person name="Dluhos P."/>
            <person name="Patkova L."/>
            <person name="Nedelnik J."/>
            <person name="Repkova J."/>
        </authorList>
    </citation>
    <scope>NUCLEOTIDE SEQUENCE [LARGE SCALE GENOMIC DNA]</scope>
    <source>
        <strain evidence="3">cv. Tatra</strain>
        <tissue evidence="2">Young leaves</tissue>
    </source>
</reference>
<evidence type="ECO:0000313" key="3">
    <source>
        <dbReference type="Proteomes" id="UP000236291"/>
    </source>
</evidence>
<name>A0A2K3MJT9_TRIPR</name>